<comment type="caution">
    <text evidence="2">The sequence shown here is derived from an EMBL/GenBank/DDBJ whole genome shotgun (WGS) entry which is preliminary data.</text>
</comment>
<sequence length="150" mass="15064">MALNLGPGDDAIAQDQTAAVDPQAPAPDGAENAPIPAQEGERGGVADASNSAEQGAAEAPIAGAAEQASTANDAQTAETQTAPDEAQTADVRGEAAAPAIVDASTVDDDAHDLLDGLEDLINRAHHFENAGIERLRAGGLALIERIRAAL</sequence>
<evidence type="ECO:0000313" key="3">
    <source>
        <dbReference type="Proteomes" id="UP000012429"/>
    </source>
</evidence>
<reference evidence="2 3" key="1">
    <citation type="journal article" date="2012" name="BMC Genomics">
        <title>Genomic basis of broad host range and environmental adaptability of Rhizobium tropici CIAT 899 and Rhizobium sp. PRF 81 which are used in inoculants for common bean (Phaseolus vulgaris L.).</title>
        <authorList>
            <person name="Ormeno-Orrillo E."/>
            <person name="Menna P."/>
            <person name="Almeida L.G."/>
            <person name="Ollero F.J."/>
            <person name="Nicolas M.F."/>
            <person name="Pains Rodrigues E."/>
            <person name="Shigueyoshi Nakatani A."/>
            <person name="Silva Batista J.S."/>
            <person name="Oliveira Chueire L.M."/>
            <person name="Souza R.C."/>
            <person name="Ribeiro Vasconcelos A.T."/>
            <person name="Megias M."/>
            <person name="Hungria M."/>
            <person name="Martinez-Romero E."/>
        </authorList>
    </citation>
    <scope>NUCLEOTIDE SEQUENCE [LARGE SCALE GENOMIC DNA]</scope>
    <source>
        <strain evidence="2 3">PRF 81</strain>
    </source>
</reference>
<dbReference type="Proteomes" id="UP000012429">
    <property type="component" value="Unassembled WGS sequence"/>
</dbReference>
<evidence type="ECO:0000256" key="1">
    <source>
        <dbReference type="SAM" id="MobiDB-lite"/>
    </source>
</evidence>
<gene>
    <name evidence="2" type="ORF">RHSP_31925</name>
</gene>
<dbReference type="RefSeq" id="WP_004121226.1">
    <property type="nucleotide sequence ID" value="NZ_AQHN01000072.1"/>
</dbReference>
<accession>N6UZD4</accession>
<feature type="region of interest" description="Disordered" evidence="1">
    <location>
        <begin position="1"/>
        <end position="103"/>
    </location>
</feature>
<organism evidence="2 3">
    <name type="scientific">Rhizobium freirei PRF 81</name>
    <dbReference type="NCBI Taxonomy" id="363754"/>
    <lineage>
        <taxon>Bacteria</taxon>
        <taxon>Pseudomonadati</taxon>
        <taxon>Pseudomonadota</taxon>
        <taxon>Alphaproteobacteria</taxon>
        <taxon>Hyphomicrobiales</taxon>
        <taxon>Rhizobiaceae</taxon>
        <taxon>Rhizobium/Agrobacterium group</taxon>
        <taxon>Rhizobium</taxon>
    </lineage>
</organism>
<evidence type="ECO:0000313" key="2">
    <source>
        <dbReference type="EMBL" id="ENN86061.1"/>
    </source>
</evidence>
<feature type="compositionally biased region" description="Low complexity" evidence="1">
    <location>
        <begin position="52"/>
        <end position="68"/>
    </location>
</feature>
<protein>
    <submittedName>
        <fullName evidence="2">Uncharacterized protein</fullName>
    </submittedName>
</protein>
<dbReference type="AlphaFoldDB" id="N6UZD4"/>
<feature type="compositionally biased region" description="Polar residues" evidence="1">
    <location>
        <begin position="69"/>
        <end position="82"/>
    </location>
</feature>
<name>N6UZD4_9HYPH</name>
<proteinExistence type="predicted"/>
<dbReference type="STRING" id="363754.RHSP_31925"/>
<keyword evidence="3" id="KW-1185">Reference proteome</keyword>
<dbReference type="EMBL" id="AQHN01000072">
    <property type="protein sequence ID" value="ENN86061.1"/>
    <property type="molecule type" value="Genomic_DNA"/>
</dbReference>